<name>A0A4Y2UUM6_ARAVE</name>
<accession>A0A4Y2UUM6</accession>
<organism evidence="1 2">
    <name type="scientific">Araneus ventricosus</name>
    <name type="common">Orbweaver spider</name>
    <name type="synonym">Epeira ventricosa</name>
    <dbReference type="NCBI Taxonomy" id="182803"/>
    <lineage>
        <taxon>Eukaryota</taxon>
        <taxon>Metazoa</taxon>
        <taxon>Ecdysozoa</taxon>
        <taxon>Arthropoda</taxon>
        <taxon>Chelicerata</taxon>
        <taxon>Arachnida</taxon>
        <taxon>Araneae</taxon>
        <taxon>Araneomorphae</taxon>
        <taxon>Entelegynae</taxon>
        <taxon>Araneoidea</taxon>
        <taxon>Araneidae</taxon>
        <taxon>Araneus</taxon>
    </lineage>
</organism>
<evidence type="ECO:0000313" key="1">
    <source>
        <dbReference type="EMBL" id="GBO15912.1"/>
    </source>
</evidence>
<dbReference type="Proteomes" id="UP000499080">
    <property type="component" value="Unassembled WGS sequence"/>
</dbReference>
<keyword evidence="2" id="KW-1185">Reference proteome</keyword>
<dbReference type="AlphaFoldDB" id="A0A4Y2UUM6"/>
<gene>
    <name evidence="1" type="ORF">AVEN_161708_1</name>
</gene>
<protein>
    <submittedName>
        <fullName evidence="1">Uncharacterized protein</fullName>
    </submittedName>
</protein>
<evidence type="ECO:0000313" key="2">
    <source>
        <dbReference type="Proteomes" id="UP000499080"/>
    </source>
</evidence>
<comment type="caution">
    <text evidence="1">The sequence shown here is derived from an EMBL/GenBank/DDBJ whole genome shotgun (WGS) entry which is preliminary data.</text>
</comment>
<proteinExistence type="predicted"/>
<sequence>MDLTSRLDPKFRMKCFTSRRFEVMLDGFIRFARSKIPHESALKQVPEQMDSSSRDRKFRMKVLASGGSESLDSSLARSEVRESARRFES</sequence>
<dbReference type="EMBL" id="BGPR01039864">
    <property type="protein sequence ID" value="GBO15912.1"/>
    <property type="molecule type" value="Genomic_DNA"/>
</dbReference>
<reference evidence="1 2" key="1">
    <citation type="journal article" date="2019" name="Sci. Rep.">
        <title>Orb-weaving spider Araneus ventricosus genome elucidates the spidroin gene catalogue.</title>
        <authorList>
            <person name="Kono N."/>
            <person name="Nakamura H."/>
            <person name="Ohtoshi R."/>
            <person name="Moran D.A.P."/>
            <person name="Shinohara A."/>
            <person name="Yoshida Y."/>
            <person name="Fujiwara M."/>
            <person name="Mori M."/>
            <person name="Tomita M."/>
            <person name="Arakawa K."/>
        </authorList>
    </citation>
    <scope>NUCLEOTIDE SEQUENCE [LARGE SCALE GENOMIC DNA]</scope>
</reference>